<evidence type="ECO:0000256" key="1">
    <source>
        <dbReference type="SAM" id="SignalP"/>
    </source>
</evidence>
<name>A0ABW2BAR2_9RHOB</name>
<gene>
    <name evidence="2" type="ORF">ACFQFQ_28880</name>
    <name evidence="3" type="ORF">ACFQFQ_32580</name>
    <name evidence="4" type="ORF">ACFQFQ_33300</name>
    <name evidence="5" type="ORF">ACFQFQ_33575</name>
</gene>
<keyword evidence="1" id="KW-0732">Signal</keyword>
<comment type="caution">
    <text evidence="2">The sequence shown here is derived from an EMBL/GenBank/DDBJ whole genome shotgun (WGS) entry which is preliminary data.</text>
</comment>
<evidence type="ECO:0000313" key="6">
    <source>
        <dbReference type="Proteomes" id="UP001596353"/>
    </source>
</evidence>
<evidence type="ECO:0000313" key="4">
    <source>
        <dbReference type="EMBL" id="MFC6763390.1"/>
    </source>
</evidence>
<organism evidence="2 6">
    <name type="scientific">Sulfitobacter porphyrae</name>
    <dbReference type="NCBI Taxonomy" id="1246864"/>
    <lineage>
        <taxon>Bacteria</taxon>
        <taxon>Pseudomonadati</taxon>
        <taxon>Pseudomonadota</taxon>
        <taxon>Alphaproteobacteria</taxon>
        <taxon>Rhodobacterales</taxon>
        <taxon>Roseobacteraceae</taxon>
        <taxon>Sulfitobacter</taxon>
    </lineage>
</organism>
<keyword evidence="6" id="KW-1185">Reference proteome</keyword>
<protein>
    <submittedName>
        <fullName evidence="2">Uncharacterized protein</fullName>
    </submittedName>
</protein>
<accession>A0ABW2BAR2</accession>
<dbReference type="Proteomes" id="UP001596353">
    <property type="component" value="Unassembled WGS sequence"/>
</dbReference>
<feature type="signal peptide" evidence="1">
    <location>
        <begin position="1"/>
        <end position="23"/>
    </location>
</feature>
<dbReference type="EMBL" id="JBHSWG010000011">
    <property type="protein sequence ID" value="MFC6763441.1"/>
    <property type="molecule type" value="Genomic_DNA"/>
</dbReference>
<evidence type="ECO:0000313" key="5">
    <source>
        <dbReference type="EMBL" id="MFC6763441.1"/>
    </source>
</evidence>
<evidence type="ECO:0000313" key="3">
    <source>
        <dbReference type="EMBL" id="MFC6763269.1"/>
    </source>
</evidence>
<evidence type="ECO:0000313" key="2">
    <source>
        <dbReference type="EMBL" id="MFC6762677.1"/>
    </source>
</evidence>
<reference evidence="2" key="3">
    <citation type="submission" date="2024-09" db="EMBL/GenBank/DDBJ databases">
        <authorList>
            <person name="Sun Q."/>
            <person name="Mori K."/>
        </authorList>
    </citation>
    <scope>NUCLEOTIDE SEQUENCE</scope>
    <source>
        <strain evidence="2">NBRC 109054</strain>
    </source>
</reference>
<dbReference type="EMBL" id="JBHSWG010000005">
    <property type="protein sequence ID" value="MFC6762677.1"/>
    <property type="molecule type" value="Genomic_DNA"/>
</dbReference>
<feature type="chain" id="PRO_5045033340" evidence="1">
    <location>
        <begin position="24"/>
        <end position="62"/>
    </location>
</feature>
<reference evidence="6" key="2">
    <citation type="journal article" date="2019" name="Int. J. Syst. Evol. Microbiol.">
        <title>The Global Catalogue of Microorganisms (GCM) 10K type strain sequencing project: providing services to taxonomists for standard genome sequencing and annotation.</title>
        <authorList>
            <consortium name="The Broad Institute Genomics Platform"/>
            <consortium name="The Broad Institute Genome Sequencing Center for Infectious Disease"/>
            <person name="Wu L."/>
            <person name="Ma J."/>
        </authorList>
    </citation>
    <scope>NUCLEOTIDE SEQUENCE [LARGE SCALE GENOMIC DNA]</scope>
    <source>
        <strain evidence="6">CCUG 66188</strain>
    </source>
</reference>
<sequence>MTTSISRIFLAAAIFTVSTAALADETFPFLEPDAIRSAYELNATDWSSAPAMIVNAFVAAEE</sequence>
<dbReference type="EMBL" id="JBHSWG010000010">
    <property type="protein sequence ID" value="MFC6763390.1"/>
    <property type="molecule type" value="Genomic_DNA"/>
</dbReference>
<proteinExistence type="predicted"/>
<dbReference type="EMBL" id="JBHSWG010000010">
    <property type="protein sequence ID" value="MFC6763269.1"/>
    <property type="molecule type" value="Genomic_DNA"/>
</dbReference>
<reference evidence="2" key="1">
    <citation type="journal article" date="2014" name="Int. J. Syst. Evol. Microbiol.">
        <title>Complete genome of a new Firmicutes species belonging to the dominant human colonic microbiota ('Ruminococcus bicirculans') reveals two chromosomes and a selective capacity to utilize plant glucans.</title>
        <authorList>
            <consortium name="NISC Comparative Sequencing Program"/>
            <person name="Wegmann U."/>
            <person name="Louis P."/>
            <person name="Goesmann A."/>
            <person name="Henrissat B."/>
            <person name="Duncan S.H."/>
            <person name="Flint H.J."/>
        </authorList>
    </citation>
    <scope>NUCLEOTIDE SEQUENCE</scope>
    <source>
        <strain evidence="2">NBRC 109054</strain>
    </source>
</reference>